<gene>
    <name evidence="3" type="ORF">GCM10022244_41760</name>
</gene>
<keyword evidence="2" id="KW-0732">Signal</keyword>
<evidence type="ECO:0000313" key="3">
    <source>
        <dbReference type="EMBL" id="GAA3928307.1"/>
    </source>
</evidence>
<feature type="signal peptide" evidence="2">
    <location>
        <begin position="1"/>
        <end position="22"/>
    </location>
</feature>
<dbReference type="Proteomes" id="UP001501000">
    <property type="component" value="Unassembled WGS sequence"/>
</dbReference>
<organism evidence="3 4">
    <name type="scientific">Streptomyces gulbargensis</name>
    <dbReference type="NCBI Taxonomy" id="364901"/>
    <lineage>
        <taxon>Bacteria</taxon>
        <taxon>Bacillati</taxon>
        <taxon>Actinomycetota</taxon>
        <taxon>Actinomycetes</taxon>
        <taxon>Kitasatosporales</taxon>
        <taxon>Streptomycetaceae</taxon>
        <taxon>Streptomyces</taxon>
    </lineage>
</organism>
<dbReference type="EMBL" id="BAABAJ010000013">
    <property type="protein sequence ID" value="GAA3928307.1"/>
    <property type="molecule type" value="Genomic_DNA"/>
</dbReference>
<accession>A0ABP7MUJ1</accession>
<evidence type="ECO:0000256" key="2">
    <source>
        <dbReference type="SAM" id="SignalP"/>
    </source>
</evidence>
<sequence>MNLRSQAGLGLLMTALASAAMAAPASAAEAPVVVPLHGLEPVLPMDAPTVDTGVPLLMPGAPTVFHEGQTLPDIGLPEVPFTSTLPETDLAAPLPELIDGSRPGTAQLTSPDSPLAAVTPAAEVGSPVGLPDGDRYGLPELTLPDAGVRTATAKGALQPQLGLAQP</sequence>
<proteinExistence type="predicted"/>
<comment type="caution">
    <text evidence="3">The sequence shown here is derived from an EMBL/GenBank/DDBJ whole genome shotgun (WGS) entry which is preliminary data.</text>
</comment>
<feature type="chain" id="PRO_5045437160" description="Secreted protein" evidence="2">
    <location>
        <begin position="23"/>
        <end position="166"/>
    </location>
</feature>
<name>A0ABP7MUJ1_9ACTN</name>
<dbReference type="RefSeq" id="WP_345285038.1">
    <property type="nucleotide sequence ID" value="NZ_BAABAJ010000013.1"/>
</dbReference>
<keyword evidence="4" id="KW-1185">Reference proteome</keyword>
<feature type="region of interest" description="Disordered" evidence="1">
    <location>
        <begin position="123"/>
        <end position="142"/>
    </location>
</feature>
<feature type="region of interest" description="Disordered" evidence="1">
    <location>
        <begin position="95"/>
        <end position="116"/>
    </location>
</feature>
<evidence type="ECO:0008006" key="5">
    <source>
        <dbReference type="Google" id="ProtNLM"/>
    </source>
</evidence>
<evidence type="ECO:0000256" key="1">
    <source>
        <dbReference type="SAM" id="MobiDB-lite"/>
    </source>
</evidence>
<protein>
    <recommendedName>
        <fullName evidence="5">Secreted protein</fullName>
    </recommendedName>
</protein>
<reference evidence="4" key="1">
    <citation type="journal article" date="2019" name="Int. J. Syst. Evol. Microbiol.">
        <title>The Global Catalogue of Microorganisms (GCM) 10K type strain sequencing project: providing services to taxonomists for standard genome sequencing and annotation.</title>
        <authorList>
            <consortium name="The Broad Institute Genomics Platform"/>
            <consortium name="The Broad Institute Genome Sequencing Center for Infectious Disease"/>
            <person name="Wu L."/>
            <person name="Ma J."/>
        </authorList>
    </citation>
    <scope>NUCLEOTIDE SEQUENCE [LARGE SCALE GENOMIC DNA]</scope>
    <source>
        <strain evidence="4">JCM 16956</strain>
    </source>
</reference>
<evidence type="ECO:0000313" key="4">
    <source>
        <dbReference type="Proteomes" id="UP001501000"/>
    </source>
</evidence>